<keyword evidence="3" id="KW-1185">Reference proteome</keyword>
<reference evidence="1 3" key="1">
    <citation type="journal article" date="2019" name="Sci. Rep.">
        <title>Orb-weaving spider Araneus ventricosus genome elucidates the spidroin gene catalogue.</title>
        <authorList>
            <person name="Kono N."/>
            <person name="Nakamura H."/>
            <person name="Ohtoshi R."/>
            <person name="Moran D.A.P."/>
            <person name="Shinohara A."/>
            <person name="Yoshida Y."/>
            <person name="Fujiwara M."/>
            <person name="Mori M."/>
            <person name="Tomita M."/>
            <person name="Arakawa K."/>
        </authorList>
    </citation>
    <scope>NUCLEOTIDE SEQUENCE [LARGE SCALE GENOMIC DNA]</scope>
</reference>
<proteinExistence type="predicted"/>
<comment type="caution">
    <text evidence="1">The sequence shown here is derived from an EMBL/GenBank/DDBJ whole genome shotgun (WGS) entry which is preliminary data.</text>
</comment>
<dbReference type="AlphaFoldDB" id="A0A4Y2TGS0"/>
<organism evidence="1 3">
    <name type="scientific">Araneus ventricosus</name>
    <name type="common">Orbweaver spider</name>
    <name type="synonym">Epeira ventricosa</name>
    <dbReference type="NCBI Taxonomy" id="182803"/>
    <lineage>
        <taxon>Eukaryota</taxon>
        <taxon>Metazoa</taxon>
        <taxon>Ecdysozoa</taxon>
        <taxon>Arthropoda</taxon>
        <taxon>Chelicerata</taxon>
        <taxon>Arachnida</taxon>
        <taxon>Araneae</taxon>
        <taxon>Araneomorphae</taxon>
        <taxon>Entelegynae</taxon>
        <taxon>Araneoidea</taxon>
        <taxon>Araneidae</taxon>
        <taxon>Araneus</taxon>
    </lineage>
</organism>
<dbReference type="EMBL" id="BGPR01028068">
    <property type="protein sequence ID" value="GBN98986.1"/>
    <property type="molecule type" value="Genomic_DNA"/>
</dbReference>
<evidence type="ECO:0000313" key="2">
    <source>
        <dbReference type="EMBL" id="GBN98986.1"/>
    </source>
</evidence>
<accession>A0A4Y2TGS0</accession>
<name>A0A4Y2TGS0_ARAVE</name>
<dbReference type="Proteomes" id="UP000499080">
    <property type="component" value="Unassembled WGS sequence"/>
</dbReference>
<dbReference type="EMBL" id="BGPR01028046">
    <property type="protein sequence ID" value="GBN98963.1"/>
    <property type="molecule type" value="Genomic_DNA"/>
</dbReference>
<sequence length="100" mass="11108">MPPDASSQNRGTLKDQRRSWKIFGSKQSQAISSPGINSLILSDAYTQTVSFSIQIKISTGRPCQCAFSAIFIASSRTLCEQCFQITDSSYCYKNRPVCVR</sequence>
<gene>
    <name evidence="2" type="ORF">AVEN_142744_1</name>
    <name evidence="1" type="ORF">AVEN_261086_1</name>
</gene>
<protein>
    <submittedName>
        <fullName evidence="1">Uncharacterized protein</fullName>
    </submittedName>
</protein>
<evidence type="ECO:0000313" key="1">
    <source>
        <dbReference type="EMBL" id="GBN98963.1"/>
    </source>
</evidence>
<evidence type="ECO:0000313" key="3">
    <source>
        <dbReference type="Proteomes" id="UP000499080"/>
    </source>
</evidence>